<proteinExistence type="predicted"/>
<dbReference type="CDD" id="cd06222">
    <property type="entry name" value="RNase_H_like"/>
    <property type="match status" value="1"/>
</dbReference>
<evidence type="ECO:0000259" key="1">
    <source>
        <dbReference type="Pfam" id="PF13456"/>
    </source>
</evidence>
<keyword evidence="3" id="KW-1185">Reference proteome</keyword>
<dbReference type="InterPro" id="IPR002156">
    <property type="entry name" value="RNaseH_domain"/>
</dbReference>
<evidence type="ECO:0000313" key="3">
    <source>
        <dbReference type="Proteomes" id="UP000823749"/>
    </source>
</evidence>
<dbReference type="Pfam" id="PF13456">
    <property type="entry name" value="RVT_3"/>
    <property type="match status" value="1"/>
</dbReference>
<dbReference type="PANTHER" id="PTHR47074">
    <property type="entry name" value="BNAC02G40300D PROTEIN"/>
    <property type="match status" value="1"/>
</dbReference>
<dbReference type="Proteomes" id="UP000823749">
    <property type="component" value="Chromosome 4"/>
</dbReference>
<dbReference type="PANTHER" id="PTHR47074:SF11">
    <property type="entry name" value="REVERSE TRANSCRIPTASE-LIKE PROTEIN"/>
    <property type="match status" value="1"/>
</dbReference>
<sequence length="108" mass="11693">MGETDSALCAEALAGRAALNFSLMLGLRSIVVEGDPDQLVRNLSREVVCPAGVDVIVEDIRRAVPNFLCCEFRFVRRTANSVAHVLAGSDLQGPGVRTWEARGLLYGY</sequence>
<dbReference type="InterPro" id="IPR052929">
    <property type="entry name" value="RNase_H-like_EbsB-rel"/>
</dbReference>
<feature type="domain" description="RNase H type-1" evidence="1">
    <location>
        <begin position="3"/>
        <end position="87"/>
    </location>
</feature>
<dbReference type="GO" id="GO:0003676">
    <property type="term" value="F:nucleic acid binding"/>
    <property type="evidence" value="ECO:0007669"/>
    <property type="project" value="InterPro"/>
</dbReference>
<accession>A0AAV6KMM8</accession>
<evidence type="ECO:0000313" key="2">
    <source>
        <dbReference type="EMBL" id="KAG5553840.1"/>
    </source>
</evidence>
<comment type="caution">
    <text evidence="2">The sequence shown here is derived from an EMBL/GenBank/DDBJ whole genome shotgun (WGS) entry which is preliminary data.</text>
</comment>
<gene>
    <name evidence="2" type="ORF">RHGRI_011645</name>
</gene>
<reference evidence="2" key="1">
    <citation type="submission" date="2020-08" db="EMBL/GenBank/DDBJ databases">
        <title>Plant Genome Project.</title>
        <authorList>
            <person name="Zhang R.-G."/>
        </authorList>
    </citation>
    <scope>NUCLEOTIDE SEQUENCE</scope>
    <source>
        <strain evidence="2">WSP0</strain>
        <tissue evidence="2">Leaf</tissue>
    </source>
</reference>
<dbReference type="EMBL" id="JACTNZ010000004">
    <property type="protein sequence ID" value="KAG5553840.1"/>
    <property type="molecule type" value="Genomic_DNA"/>
</dbReference>
<dbReference type="AlphaFoldDB" id="A0AAV6KMM8"/>
<organism evidence="2 3">
    <name type="scientific">Rhododendron griersonianum</name>
    <dbReference type="NCBI Taxonomy" id="479676"/>
    <lineage>
        <taxon>Eukaryota</taxon>
        <taxon>Viridiplantae</taxon>
        <taxon>Streptophyta</taxon>
        <taxon>Embryophyta</taxon>
        <taxon>Tracheophyta</taxon>
        <taxon>Spermatophyta</taxon>
        <taxon>Magnoliopsida</taxon>
        <taxon>eudicotyledons</taxon>
        <taxon>Gunneridae</taxon>
        <taxon>Pentapetalae</taxon>
        <taxon>asterids</taxon>
        <taxon>Ericales</taxon>
        <taxon>Ericaceae</taxon>
        <taxon>Ericoideae</taxon>
        <taxon>Rhodoreae</taxon>
        <taxon>Rhododendron</taxon>
    </lineage>
</organism>
<name>A0AAV6KMM8_9ERIC</name>
<protein>
    <recommendedName>
        <fullName evidence="1">RNase H type-1 domain-containing protein</fullName>
    </recommendedName>
</protein>
<dbReference type="InterPro" id="IPR044730">
    <property type="entry name" value="RNase_H-like_dom_plant"/>
</dbReference>
<dbReference type="GO" id="GO:0004523">
    <property type="term" value="F:RNA-DNA hybrid ribonuclease activity"/>
    <property type="evidence" value="ECO:0007669"/>
    <property type="project" value="InterPro"/>
</dbReference>